<dbReference type="AlphaFoldDB" id="A0A5E6Y1I4"/>
<organism evidence="1 2">
    <name type="scientific">Pseudomonas fluorescens</name>
    <dbReference type="NCBI Taxonomy" id="294"/>
    <lineage>
        <taxon>Bacteria</taxon>
        <taxon>Pseudomonadati</taxon>
        <taxon>Pseudomonadota</taxon>
        <taxon>Gammaproteobacteria</taxon>
        <taxon>Pseudomonadales</taxon>
        <taxon>Pseudomonadaceae</taxon>
        <taxon>Pseudomonas</taxon>
    </lineage>
</organism>
<proteinExistence type="predicted"/>
<reference evidence="1 2" key="1">
    <citation type="submission" date="2019-09" db="EMBL/GenBank/DDBJ databases">
        <authorList>
            <person name="Chandra G."/>
            <person name="Truman W A."/>
        </authorList>
    </citation>
    <scope>NUCLEOTIDE SEQUENCE [LARGE SCALE GENOMIC DNA]</scope>
    <source>
        <strain evidence="1">PS673</strain>
    </source>
</reference>
<evidence type="ECO:0000313" key="1">
    <source>
        <dbReference type="EMBL" id="VVN45921.1"/>
    </source>
</evidence>
<protein>
    <submittedName>
        <fullName evidence="1">Uncharacterized protein</fullName>
    </submittedName>
</protein>
<dbReference type="EMBL" id="CABVHB010000109">
    <property type="protein sequence ID" value="VVN45921.1"/>
    <property type="molecule type" value="Genomic_DNA"/>
</dbReference>
<accession>A0A5E6Y1I4</accession>
<evidence type="ECO:0000313" key="2">
    <source>
        <dbReference type="Proteomes" id="UP000344274"/>
    </source>
</evidence>
<dbReference type="Proteomes" id="UP000344274">
    <property type="component" value="Unassembled WGS sequence"/>
</dbReference>
<gene>
    <name evidence="1" type="ORF">PS673_05746</name>
</gene>
<sequence>MGQIADRPDLSHACTACEGVQIPLQGRQRRGVVRVAQPALQGLTGAFEDIHRLFKEDRNDFIVQLAPLSCRSELARDGR</sequence>
<name>A0A5E6Y1I4_PSEFL</name>